<keyword evidence="1" id="KW-1133">Transmembrane helix</keyword>
<dbReference type="Proteomes" id="UP000295334">
    <property type="component" value="Unassembled WGS sequence"/>
</dbReference>
<feature type="transmembrane region" description="Helical" evidence="1">
    <location>
        <begin position="71"/>
        <end position="89"/>
    </location>
</feature>
<name>A0A4R1B6V6_9BACT</name>
<evidence type="ECO:0000313" key="3">
    <source>
        <dbReference type="Proteomes" id="UP000295334"/>
    </source>
</evidence>
<protein>
    <submittedName>
        <fullName evidence="2">HupE/UreJ family protein</fullName>
    </submittedName>
</protein>
<dbReference type="RefSeq" id="WP_131450254.1">
    <property type="nucleotide sequence ID" value="NZ_SJZI01000050.1"/>
</dbReference>
<dbReference type="EMBL" id="SJZI01000050">
    <property type="protein sequence ID" value="TCJ12497.1"/>
    <property type="molecule type" value="Genomic_DNA"/>
</dbReference>
<dbReference type="OrthoDB" id="9808870at2"/>
<evidence type="ECO:0000256" key="1">
    <source>
        <dbReference type="SAM" id="Phobius"/>
    </source>
</evidence>
<dbReference type="Pfam" id="PF13795">
    <property type="entry name" value="HupE_UreJ_2"/>
    <property type="match status" value="1"/>
</dbReference>
<dbReference type="AlphaFoldDB" id="A0A4R1B6V6"/>
<feature type="transmembrane region" description="Helical" evidence="1">
    <location>
        <begin position="135"/>
        <end position="158"/>
    </location>
</feature>
<feature type="transmembrane region" description="Helical" evidence="1">
    <location>
        <begin position="43"/>
        <end position="65"/>
    </location>
</feature>
<feature type="transmembrane region" description="Helical" evidence="1">
    <location>
        <begin position="101"/>
        <end position="123"/>
    </location>
</feature>
<gene>
    <name evidence="2" type="ORF">EPD60_14575</name>
</gene>
<keyword evidence="3" id="KW-1185">Reference proteome</keyword>
<feature type="transmembrane region" description="Helical" evidence="1">
    <location>
        <begin position="170"/>
        <end position="187"/>
    </location>
</feature>
<feature type="transmembrane region" description="Helical" evidence="1">
    <location>
        <begin position="20"/>
        <end position="36"/>
    </location>
</feature>
<comment type="caution">
    <text evidence="2">The sequence shown here is derived from an EMBL/GenBank/DDBJ whole genome shotgun (WGS) entry which is preliminary data.</text>
</comment>
<evidence type="ECO:0000313" key="2">
    <source>
        <dbReference type="EMBL" id="TCJ12497.1"/>
    </source>
</evidence>
<reference evidence="2 3" key="1">
    <citation type="submission" date="2019-03" db="EMBL/GenBank/DDBJ databases">
        <authorList>
            <person name="Kim M.K.M."/>
        </authorList>
    </citation>
    <scope>NUCLEOTIDE SEQUENCE [LARGE SCALE GENOMIC DNA]</scope>
    <source>
        <strain evidence="2 3">17J68-12</strain>
    </source>
</reference>
<keyword evidence="1" id="KW-0812">Transmembrane</keyword>
<accession>A0A4R1B6V6</accession>
<proteinExistence type="predicted"/>
<keyword evidence="1" id="KW-0472">Membrane</keyword>
<sequence>MGDFGFYFQLGWEHIMSIDALDHLLFVWVLSAVYLLRDWRQVLVLVTAFTIGHSVTLGLSVFNVLDVPSAWVEFLIPCTIVFTAASNLFRKDFTPRLLRINYALALVFGLIHGLGFANTLRFLLAKGQSMGWSLFGFNVGLEAGQIVVVGVVLLLSWLFVERLRVPRREWVLFVSAGVFGLALKMALERLP</sequence>
<organism evidence="2 3">
    <name type="scientific">Flaviaesturariibacter flavus</name>
    <dbReference type="NCBI Taxonomy" id="2502780"/>
    <lineage>
        <taxon>Bacteria</taxon>
        <taxon>Pseudomonadati</taxon>
        <taxon>Bacteroidota</taxon>
        <taxon>Chitinophagia</taxon>
        <taxon>Chitinophagales</taxon>
        <taxon>Chitinophagaceae</taxon>
        <taxon>Flaviaestuariibacter</taxon>
    </lineage>
</organism>
<dbReference type="InterPro" id="IPR032809">
    <property type="entry name" value="Put_HupE_UreJ"/>
</dbReference>